<evidence type="ECO:0000256" key="2">
    <source>
        <dbReference type="SAM" id="Phobius"/>
    </source>
</evidence>
<sequence length="208" mass="23202">MDHMASKENGLDVDLESGGEAETSSDQEQHEGQSLDSGDKSQKKTPSRLRSGHFSRFILIEDSDGLLGRSKNILSNGDYDLDRMASGVEEKAEGNFVEKKKGNEKRKKTSFNKKHPKPPRPPGGPSLDEADMKFVKEISDHAKLRHKNRERLKALKKMKATKAPSSNINLIAMIITIIFCFVLIFQGNYLLGFNNFFFGGLQIHASPP</sequence>
<dbReference type="AlphaFoldDB" id="A0A2P5DWA4"/>
<feature type="compositionally biased region" description="Basic and acidic residues" evidence="1">
    <location>
        <begin position="1"/>
        <end position="10"/>
    </location>
</feature>
<comment type="caution">
    <text evidence="3">The sequence shown here is derived from an EMBL/GenBank/DDBJ whole genome shotgun (WGS) entry which is preliminary data.</text>
</comment>
<feature type="compositionally biased region" description="Basic residues" evidence="1">
    <location>
        <begin position="43"/>
        <end position="53"/>
    </location>
</feature>
<organism evidence="3 4">
    <name type="scientific">Parasponia andersonii</name>
    <name type="common">Sponia andersonii</name>
    <dbReference type="NCBI Taxonomy" id="3476"/>
    <lineage>
        <taxon>Eukaryota</taxon>
        <taxon>Viridiplantae</taxon>
        <taxon>Streptophyta</taxon>
        <taxon>Embryophyta</taxon>
        <taxon>Tracheophyta</taxon>
        <taxon>Spermatophyta</taxon>
        <taxon>Magnoliopsida</taxon>
        <taxon>eudicotyledons</taxon>
        <taxon>Gunneridae</taxon>
        <taxon>Pentapetalae</taxon>
        <taxon>rosids</taxon>
        <taxon>fabids</taxon>
        <taxon>Rosales</taxon>
        <taxon>Cannabaceae</taxon>
        <taxon>Parasponia</taxon>
    </lineage>
</organism>
<dbReference type="STRING" id="3476.A0A2P5DWA4"/>
<feature type="region of interest" description="Disordered" evidence="1">
    <location>
        <begin position="1"/>
        <end position="55"/>
    </location>
</feature>
<keyword evidence="2 3" id="KW-0812">Transmembrane</keyword>
<feature type="transmembrane region" description="Helical" evidence="2">
    <location>
        <begin position="168"/>
        <end position="191"/>
    </location>
</feature>
<evidence type="ECO:0000313" key="3">
    <source>
        <dbReference type="EMBL" id="PON77548.1"/>
    </source>
</evidence>
<feature type="compositionally biased region" description="Acidic residues" evidence="1">
    <location>
        <begin position="11"/>
        <end position="25"/>
    </location>
</feature>
<dbReference type="PANTHER" id="PTHR34188">
    <property type="entry name" value="OS01G0299500 PROTEIN"/>
    <property type="match status" value="1"/>
</dbReference>
<dbReference type="EMBL" id="JXTB01000013">
    <property type="protein sequence ID" value="PON77548.1"/>
    <property type="molecule type" value="Genomic_DNA"/>
</dbReference>
<feature type="compositionally biased region" description="Basic residues" evidence="1">
    <location>
        <begin position="102"/>
        <end position="118"/>
    </location>
</feature>
<keyword evidence="2" id="KW-1133">Transmembrane helix</keyword>
<gene>
    <name evidence="3" type="ORF">PanWU01x14_027090</name>
</gene>
<keyword evidence="2" id="KW-0472">Membrane</keyword>
<dbReference type="PANTHER" id="PTHR34188:SF21">
    <property type="entry name" value="BZIP DOMAIN-CONTAINING PROTEIN"/>
    <property type="match status" value="1"/>
</dbReference>
<feature type="region of interest" description="Disordered" evidence="1">
    <location>
        <begin position="92"/>
        <end position="129"/>
    </location>
</feature>
<name>A0A2P5DWA4_PARAD</name>
<proteinExistence type="predicted"/>
<accession>A0A2P5DWA4</accession>
<keyword evidence="4" id="KW-1185">Reference proteome</keyword>
<reference evidence="4" key="1">
    <citation type="submission" date="2016-06" db="EMBL/GenBank/DDBJ databases">
        <title>Parallel loss of symbiosis genes in relatives of nitrogen-fixing non-legume Parasponia.</title>
        <authorList>
            <person name="Van Velzen R."/>
            <person name="Holmer R."/>
            <person name="Bu F."/>
            <person name="Rutten L."/>
            <person name="Van Zeijl A."/>
            <person name="Liu W."/>
            <person name="Santuari L."/>
            <person name="Cao Q."/>
            <person name="Sharma T."/>
            <person name="Shen D."/>
            <person name="Roswanjaya Y."/>
            <person name="Wardhani T."/>
            <person name="Kalhor M.S."/>
            <person name="Jansen J."/>
            <person name="Van den Hoogen J."/>
            <person name="Gungor B."/>
            <person name="Hartog M."/>
            <person name="Hontelez J."/>
            <person name="Verver J."/>
            <person name="Yang W.-C."/>
            <person name="Schijlen E."/>
            <person name="Repin R."/>
            <person name="Schilthuizen M."/>
            <person name="Schranz E."/>
            <person name="Heidstra R."/>
            <person name="Miyata K."/>
            <person name="Fedorova E."/>
            <person name="Kohlen W."/>
            <person name="Bisseling T."/>
            <person name="Smit S."/>
            <person name="Geurts R."/>
        </authorList>
    </citation>
    <scope>NUCLEOTIDE SEQUENCE [LARGE SCALE GENOMIC DNA]</scope>
    <source>
        <strain evidence="4">cv. WU1-14</strain>
    </source>
</reference>
<feature type="compositionally biased region" description="Basic and acidic residues" evidence="1">
    <location>
        <begin position="92"/>
        <end position="101"/>
    </location>
</feature>
<feature type="compositionally biased region" description="Basic and acidic residues" evidence="1">
    <location>
        <begin position="27"/>
        <end position="42"/>
    </location>
</feature>
<protein>
    <submittedName>
        <fullName evidence="3">Transmembrane protein</fullName>
    </submittedName>
</protein>
<evidence type="ECO:0000256" key="1">
    <source>
        <dbReference type="SAM" id="MobiDB-lite"/>
    </source>
</evidence>
<evidence type="ECO:0000313" key="4">
    <source>
        <dbReference type="Proteomes" id="UP000237105"/>
    </source>
</evidence>
<dbReference type="Proteomes" id="UP000237105">
    <property type="component" value="Unassembled WGS sequence"/>
</dbReference>
<dbReference type="OrthoDB" id="1193713at2759"/>